<organism evidence="1 2">
    <name type="scientific">Acyrthosiphon pisum</name>
    <name type="common">Pea aphid</name>
    <dbReference type="NCBI Taxonomy" id="7029"/>
    <lineage>
        <taxon>Eukaryota</taxon>
        <taxon>Metazoa</taxon>
        <taxon>Ecdysozoa</taxon>
        <taxon>Arthropoda</taxon>
        <taxon>Hexapoda</taxon>
        <taxon>Insecta</taxon>
        <taxon>Pterygota</taxon>
        <taxon>Neoptera</taxon>
        <taxon>Paraneoptera</taxon>
        <taxon>Hemiptera</taxon>
        <taxon>Sternorrhyncha</taxon>
        <taxon>Aphidomorpha</taxon>
        <taxon>Aphidoidea</taxon>
        <taxon>Aphididae</taxon>
        <taxon>Macrosiphini</taxon>
        <taxon>Acyrthosiphon</taxon>
    </lineage>
</organism>
<sequence>MIVEKLIDDQELCILISPQDLKTYRRHGMSESNIDITLASTAIYSLIRDWSVTDRIDSDHRMLEFILRLKKSKTEKLGTRFNTEKADWDKFRLVLLGLKSMIHGDSIDEIASSLTKAIVQAAKLSMPTRGVAKTSLTTPSWWTEDLTESKNSLQRARRDGLPETNRQAYHRQRNQHLHKIRLAKMSSWREFSAAMNTNRWDKSFRWAKSSSRKNPMPTTVKTSAGTYTTSLKDTIYTFLEAYLPEDQNPPTHTPYNYQEEDIPVDSTTTYEGKEAIWKMKPNKAPGLDGITAKGAKSLNC</sequence>
<reference evidence="2" key="1">
    <citation type="submission" date="2010-06" db="EMBL/GenBank/DDBJ databases">
        <authorList>
            <person name="Jiang H."/>
            <person name="Abraham K."/>
            <person name="Ali S."/>
            <person name="Alsbrooks S.L."/>
            <person name="Anim B.N."/>
            <person name="Anosike U.S."/>
            <person name="Attaway T."/>
            <person name="Bandaranaike D.P."/>
            <person name="Battles P.K."/>
            <person name="Bell S.N."/>
            <person name="Bell A.V."/>
            <person name="Beltran B."/>
            <person name="Bickham C."/>
            <person name="Bustamante Y."/>
            <person name="Caleb T."/>
            <person name="Canada A."/>
            <person name="Cardenas V."/>
            <person name="Carter K."/>
            <person name="Chacko J."/>
            <person name="Chandrabose M.N."/>
            <person name="Chavez D."/>
            <person name="Chavez A."/>
            <person name="Chen L."/>
            <person name="Chu H.-S."/>
            <person name="Claassen K.J."/>
            <person name="Cockrell R."/>
            <person name="Collins M."/>
            <person name="Cooper J.A."/>
            <person name="Cree A."/>
            <person name="Curry S.M."/>
            <person name="Da Y."/>
            <person name="Dao M.D."/>
            <person name="Das B."/>
            <person name="Davila M.-L."/>
            <person name="Davy-Carroll L."/>
            <person name="Denson S."/>
            <person name="Dinh H."/>
            <person name="Ebong V.E."/>
            <person name="Edwards J.R."/>
            <person name="Egan A."/>
            <person name="El-Daye J."/>
            <person name="Escobedo L."/>
            <person name="Fernandez S."/>
            <person name="Fernando P.R."/>
            <person name="Flagg N."/>
            <person name="Forbes L.D."/>
            <person name="Fowler R.G."/>
            <person name="Fu Q."/>
            <person name="Gabisi R.A."/>
            <person name="Ganer J."/>
            <person name="Garbino Pronczuk A."/>
            <person name="Garcia R.M."/>
            <person name="Garner T."/>
            <person name="Garrett T.E."/>
            <person name="Gonzalez D.A."/>
            <person name="Hamid H."/>
            <person name="Hawkins E.S."/>
            <person name="Hirani K."/>
            <person name="Hogues M.E."/>
            <person name="Hollins B."/>
            <person name="Hsiao C.-H."/>
            <person name="Jabil R."/>
            <person name="James M.L."/>
            <person name="Jhangiani S.N."/>
            <person name="Johnson B."/>
            <person name="Johnson Q."/>
            <person name="Joshi V."/>
            <person name="Kalu J.B."/>
            <person name="Kam C."/>
            <person name="Kashfia A."/>
            <person name="Keebler J."/>
            <person name="Kisamo H."/>
            <person name="Kovar C.L."/>
            <person name="Lago L.A."/>
            <person name="Lai C.-Y."/>
            <person name="Laidlaw J."/>
            <person name="Lara F."/>
            <person name="Le T.-K."/>
            <person name="Lee S.L."/>
            <person name="Legall F.H."/>
            <person name="Lemon S.J."/>
            <person name="Lewis L.R."/>
            <person name="Li B."/>
            <person name="Liu Y."/>
            <person name="Liu Y.-S."/>
            <person name="Lopez J."/>
            <person name="Lozado R.J."/>
            <person name="Lu J."/>
            <person name="Madu R.C."/>
            <person name="Maheshwari M."/>
            <person name="Maheshwari R."/>
            <person name="Malloy K."/>
            <person name="Martinez E."/>
            <person name="Mathew T."/>
            <person name="Mercado I.C."/>
            <person name="Mercado C."/>
            <person name="Meyer B."/>
            <person name="Montgomery K."/>
            <person name="Morgan M.B."/>
            <person name="Munidasa M."/>
            <person name="Nazareth L.V."/>
            <person name="Nelson J."/>
            <person name="Ng B.M."/>
            <person name="Nguyen N.B."/>
            <person name="Nguyen P.Q."/>
            <person name="Nguyen T."/>
            <person name="Obregon M."/>
            <person name="Okwuonu G.O."/>
            <person name="Onwere C.G."/>
            <person name="Orozco G."/>
            <person name="Parra A."/>
            <person name="Patel S."/>
            <person name="Patil S."/>
            <person name="Perez A."/>
            <person name="Perez Y."/>
            <person name="Pham C."/>
            <person name="Primus E.L."/>
            <person name="Pu L.-L."/>
            <person name="Puazo M."/>
            <person name="Qin X."/>
            <person name="Quiroz J.B."/>
            <person name="Reese J."/>
            <person name="Richards S."/>
            <person name="Rives C.M."/>
            <person name="Robberts R."/>
            <person name="Ruiz S.J."/>
            <person name="Ruiz M.J."/>
            <person name="Santibanez J."/>
            <person name="Schneider B.W."/>
            <person name="Sisson I."/>
            <person name="Smith M."/>
            <person name="Sodergren E."/>
            <person name="Song X.-Z."/>
            <person name="Song B.B."/>
            <person name="Summersgill H."/>
            <person name="Thelus R."/>
            <person name="Thornton R.D."/>
            <person name="Trejos Z.Y."/>
            <person name="Usmani K."/>
            <person name="Vattathil S."/>
            <person name="Villasana D."/>
            <person name="Walker D.L."/>
            <person name="Wang S."/>
            <person name="Wang K."/>
            <person name="White C.S."/>
            <person name="Williams A.C."/>
            <person name="Williamson J."/>
            <person name="Wilson K."/>
            <person name="Woghiren I.O."/>
            <person name="Woodworth J.R."/>
            <person name="Worley K.C."/>
            <person name="Wright R.A."/>
            <person name="Wu W."/>
            <person name="Young L."/>
            <person name="Zhang L."/>
            <person name="Zhang J."/>
            <person name="Zhu Y."/>
            <person name="Muzny D.M."/>
            <person name="Weinstock G."/>
            <person name="Gibbs R.A."/>
        </authorList>
    </citation>
    <scope>NUCLEOTIDE SEQUENCE [LARGE SCALE GENOMIC DNA]</scope>
    <source>
        <strain evidence="2">LSR1</strain>
    </source>
</reference>
<evidence type="ECO:0000313" key="1">
    <source>
        <dbReference type="EnsemblMetazoa" id="XP_016665177.1"/>
    </source>
</evidence>
<dbReference type="KEGG" id="api:107885918"/>
<evidence type="ECO:0000313" key="2">
    <source>
        <dbReference type="Proteomes" id="UP000007819"/>
    </source>
</evidence>
<dbReference type="AlphaFoldDB" id="A0A8R2HAM6"/>
<dbReference type="PANTHER" id="PTHR47510">
    <property type="entry name" value="REVERSE TRANSCRIPTASE DOMAIN-CONTAINING PROTEIN"/>
    <property type="match status" value="1"/>
</dbReference>
<accession>A0A8R2HAM6</accession>
<dbReference type="Proteomes" id="UP000007819">
    <property type="component" value="Unassembled WGS sequence"/>
</dbReference>
<proteinExistence type="predicted"/>
<dbReference type="RefSeq" id="XP_016665177.1">
    <property type="nucleotide sequence ID" value="XM_016809688.1"/>
</dbReference>
<name>A0A8R2HAM6_ACYPI</name>
<dbReference type="GeneID" id="107885918"/>
<reference evidence="1" key="2">
    <citation type="submission" date="2022-06" db="UniProtKB">
        <authorList>
            <consortium name="EnsemblMetazoa"/>
        </authorList>
    </citation>
    <scope>IDENTIFICATION</scope>
</reference>
<keyword evidence="2" id="KW-1185">Reference proteome</keyword>
<dbReference type="PANTHER" id="PTHR47510:SF3">
    <property type="entry name" value="ENDO_EXONUCLEASE_PHOSPHATASE DOMAIN-CONTAINING PROTEIN"/>
    <property type="match status" value="1"/>
</dbReference>
<dbReference type="EnsemblMetazoa" id="XM_016809688.1">
    <property type="protein sequence ID" value="XP_016665177.1"/>
    <property type="gene ID" value="LOC107885918"/>
</dbReference>
<dbReference type="SUPFAM" id="SSF56219">
    <property type="entry name" value="DNase I-like"/>
    <property type="match status" value="1"/>
</dbReference>
<dbReference type="InterPro" id="IPR036691">
    <property type="entry name" value="Endo/exonu/phosph_ase_sf"/>
</dbReference>
<dbReference type="OrthoDB" id="6618453at2759"/>
<protein>
    <submittedName>
        <fullName evidence="1">Uncharacterized protein</fullName>
    </submittedName>
</protein>
<dbReference type="Gene3D" id="3.60.10.10">
    <property type="entry name" value="Endonuclease/exonuclease/phosphatase"/>
    <property type="match status" value="1"/>
</dbReference>